<dbReference type="EMBL" id="UINC01216734">
    <property type="protein sequence ID" value="SVE42995.1"/>
    <property type="molecule type" value="Genomic_DNA"/>
</dbReference>
<keyword evidence="1" id="KW-1133">Transmembrane helix</keyword>
<keyword evidence="1" id="KW-0812">Transmembrane</keyword>
<dbReference type="PROSITE" id="PS50850">
    <property type="entry name" value="MFS"/>
    <property type="match status" value="1"/>
</dbReference>
<keyword evidence="1" id="KW-0472">Membrane</keyword>
<reference evidence="3" key="1">
    <citation type="submission" date="2018-05" db="EMBL/GenBank/DDBJ databases">
        <authorList>
            <person name="Lanie J.A."/>
            <person name="Ng W.-L."/>
            <person name="Kazmierczak K.M."/>
            <person name="Andrzejewski T.M."/>
            <person name="Davidsen T.M."/>
            <person name="Wayne K.J."/>
            <person name="Tettelin H."/>
            <person name="Glass J.I."/>
            <person name="Rusch D."/>
            <person name="Podicherti R."/>
            <person name="Tsui H.-C.T."/>
            <person name="Winkler M.E."/>
        </authorList>
    </citation>
    <scope>NUCLEOTIDE SEQUENCE</scope>
</reference>
<evidence type="ECO:0000313" key="3">
    <source>
        <dbReference type="EMBL" id="SVE42995.1"/>
    </source>
</evidence>
<evidence type="ECO:0000256" key="1">
    <source>
        <dbReference type="SAM" id="Phobius"/>
    </source>
</evidence>
<sequence>VPYESPSMKSKPLSATFILATGFVLLLYNGGSRFTMGLMLKPMADDLNWTRATLSLTVTLFMVVSAVVLPVIGRLVDRYRIRTVLLASVLLSSASVALMSVIQTPVQAVVLYGVLFALATAGTSIAPIGVMISRWFPTRLGLANSIAISGMGAGQLVIILVLTAQLESIGWRGAFLVLAALGLLLVVPLTLLSIPEPALPGADTPNAPSGSARSELKPSDLLRDSKFWYLLVIYAM</sequence>
<dbReference type="SUPFAM" id="SSF103473">
    <property type="entry name" value="MFS general substrate transporter"/>
    <property type="match status" value="1"/>
</dbReference>
<dbReference type="GO" id="GO:0022857">
    <property type="term" value="F:transmembrane transporter activity"/>
    <property type="evidence" value="ECO:0007669"/>
    <property type="project" value="InterPro"/>
</dbReference>
<dbReference type="AlphaFoldDB" id="A0A383DFG2"/>
<feature type="transmembrane region" description="Helical" evidence="1">
    <location>
        <begin position="109"/>
        <end position="130"/>
    </location>
</feature>
<organism evidence="3">
    <name type="scientific">marine metagenome</name>
    <dbReference type="NCBI Taxonomy" id="408172"/>
    <lineage>
        <taxon>unclassified sequences</taxon>
        <taxon>metagenomes</taxon>
        <taxon>ecological metagenomes</taxon>
    </lineage>
</organism>
<dbReference type="PANTHER" id="PTHR11360:SF284">
    <property type="entry name" value="EG:103B4.3 PROTEIN-RELATED"/>
    <property type="match status" value="1"/>
</dbReference>
<feature type="transmembrane region" description="Helical" evidence="1">
    <location>
        <begin position="169"/>
        <end position="192"/>
    </location>
</feature>
<accession>A0A383DFG2</accession>
<gene>
    <name evidence="3" type="ORF">METZ01_LOCUS495849</name>
</gene>
<feature type="transmembrane region" description="Helical" evidence="1">
    <location>
        <begin position="12"/>
        <end position="29"/>
    </location>
</feature>
<feature type="non-terminal residue" evidence="3">
    <location>
        <position position="1"/>
    </location>
</feature>
<feature type="transmembrane region" description="Helical" evidence="1">
    <location>
        <begin position="84"/>
        <end position="103"/>
    </location>
</feature>
<dbReference type="PANTHER" id="PTHR11360">
    <property type="entry name" value="MONOCARBOXYLATE TRANSPORTER"/>
    <property type="match status" value="1"/>
</dbReference>
<name>A0A383DFG2_9ZZZZ</name>
<feature type="domain" description="Major facilitator superfamily (MFS) profile" evidence="2">
    <location>
        <begin position="15"/>
        <end position="236"/>
    </location>
</feature>
<feature type="non-terminal residue" evidence="3">
    <location>
        <position position="236"/>
    </location>
</feature>
<dbReference type="Gene3D" id="1.20.1250.20">
    <property type="entry name" value="MFS general substrate transporter like domains"/>
    <property type="match status" value="1"/>
</dbReference>
<dbReference type="Pfam" id="PF07690">
    <property type="entry name" value="MFS_1"/>
    <property type="match status" value="1"/>
</dbReference>
<evidence type="ECO:0000259" key="2">
    <source>
        <dbReference type="PROSITE" id="PS50850"/>
    </source>
</evidence>
<proteinExistence type="predicted"/>
<dbReference type="InterPro" id="IPR050327">
    <property type="entry name" value="Proton-linked_MCT"/>
</dbReference>
<feature type="transmembrane region" description="Helical" evidence="1">
    <location>
        <begin position="49"/>
        <end position="72"/>
    </location>
</feature>
<feature type="transmembrane region" description="Helical" evidence="1">
    <location>
        <begin position="142"/>
        <end position="163"/>
    </location>
</feature>
<dbReference type="InterPro" id="IPR011701">
    <property type="entry name" value="MFS"/>
</dbReference>
<dbReference type="InterPro" id="IPR020846">
    <property type="entry name" value="MFS_dom"/>
</dbReference>
<protein>
    <recommendedName>
        <fullName evidence="2">Major facilitator superfamily (MFS) profile domain-containing protein</fullName>
    </recommendedName>
</protein>
<dbReference type="InterPro" id="IPR036259">
    <property type="entry name" value="MFS_trans_sf"/>
</dbReference>